<dbReference type="RefSeq" id="WP_074994664.1">
    <property type="nucleotide sequence ID" value="NZ_FMZK01000005.1"/>
</dbReference>
<feature type="transmembrane region" description="Helical" evidence="2">
    <location>
        <begin position="50"/>
        <end position="70"/>
    </location>
</feature>
<feature type="region of interest" description="Disordered" evidence="1">
    <location>
        <begin position="1"/>
        <end position="47"/>
    </location>
</feature>
<keyword evidence="2" id="KW-1133">Transmembrane helix</keyword>
<dbReference type="STRING" id="67344.SAMN05216505_105381"/>
<organism evidence="4 5">
    <name type="scientific">Streptomyces prasinopilosus</name>
    <dbReference type="NCBI Taxonomy" id="67344"/>
    <lineage>
        <taxon>Bacteria</taxon>
        <taxon>Bacillati</taxon>
        <taxon>Actinomycetota</taxon>
        <taxon>Actinomycetes</taxon>
        <taxon>Kitasatosporales</taxon>
        <taxon>Streptomycetaceae</taxon>
        <taxon>Streptomyces</taxon>
    </lineage>
</organism>
<feature type="domain" description="DUF6777" evidence="3">
    <location>
        <begin position="136"/>
        <end position="295"/>
    </location>
</feature>
<evidence type="ECO:0000256" key="1">
    <source>
        <dbReference type="SAM" id="MobiDB-lite"/>
    </source>
</evidence>
<accession>A0A1G6SNA5</accession>
<gene>
    <name evidence="4" type="ORF">SAMN05216505_105381</name>
</gene>
<keyword evidence="5" id="KW-1185">Reference proteome</keyword>
<keyword evidence="2" id="KW-0472">Membrane</keyword>
<feature type="compositionally biased region" description="Gly residues" evidence="1">
    <location>
        <begin position="137"/>
        <end position="146"/>
    </location>
</feature>
<dbReference type="EMBL" id="FMZK01000005">
    <property type="protein sequence ID" value="SDD17717.1"/>
    <property type="molecule type" value="Genomic_DNA"/>
</dbReference>
<evidence type="ECO:0000256" key="2">
    <source>
        <dbReference type="SAM" id="Phobius"/>
    </source>
</evidence>
<feature type="region of interest" description="Disordered" evidence="1">
    <location>
        <begin position="279"/>
        <end position="404"/>
    </location>
</feature>
<dbReference type="AlphaFoldDB" id="A0A1G6SNA5"/>
<reference evidence="5" key="1">
    <citation type="submission" date="2016-10" db="EMBL/GenBank/DDBJ databases">
        <authorList>
            <person name="Varghese N."/>
            <person name="Submissions S."/>
        </authorList>
    </citation>
    <scope>NUCLEOTIDE SEQUENCE [LARGE SCALE GENOMIC DNA]</scope>
    <source>
        <strain evidence="5">CGMCC 4.3504</strain>
    </source>
</reference>
<feature type="compositionally biased region" description="Low complexity" evidence="1">
    <location>
        <begin position="333"/>
        <end position="365"/>
    </location>
</feature>
<feature type="compositionally biased region" description="Pro residues" evidence="1">
    <location>
        <begin position="1"/>
        <end position="25"/>
    </location>
</feature>
<evidence type="ECO:0000259" key="3">
    <source>
        <dbReference type="Pfam" id="PF20568"/>
    </source>
</evidence>
<sequence length="404" mass="39685">MTVEPPSPDRPTGPPSGPLSGPPPGGTGAGGGGGGTGPSGRGRRPWSRSVSGIGVLVAALAVAMLLAVLLTRTDGGSEAGGGEVFLQAADEAGPDPFTASTAENGSAPPTASVPPATRTPSAGPGTGSSATTAVRGVRGGEPGLYGGTRDVSSCDVERQIEYLREVPAKNGAFASVAGVESSRVPSYLRSLTPLRLRLDTRVTNHGYRDGAATDYQAVLQAGTAVLVDDRGVPRVRCACGNPLTRPVEQADPRYTGTPWPGYSPSKTVVVDPAPRDVGKFVVRGTDGGWFERKQGDTGGGDRPAGPADGQSPSPGDTPRSPPSPGTSPPAAPSTPGSGPTTGEDNPSGEPSPSGPGDSGPATGEPPSGPLTPPPAGSGSTDDAPDGTAGNGTGGLTDDAPSGAS</sequence>
<protein>
    <recommendedName>
        <fullName evidence="3">DUF6777 domain-containing protein</fullName>
    </recommendedName>
</protein>
<feature type="compositionally biased region" description="Pro residues" evidence="1">
    <location>
        <begin position="319"/>
        <end position="332"/>
    </location>
</feature>
<feature type="compositionally biased region" description="Low complexity" evidence="1">
    <location>
        <begin position="106"/>
        <end position="122"/>
    </location>
</feature>
<evidence type="ECO:0000313" key="5">
    <source>
        <dbReference type="Proteomes" id="UP000182100"/>
    </source>
</evidence>
<dbReference type="InterPro" id="IPR046704">
    <property type="entry name" value="DUF6777"/>
</dbReference>
<keyword evidence="2" id="KW-0812">Transmembrane</keyword>
<dbReference type="Proteomes" id="UP000182100">
    <property type="component" value="Unassembled WGS sequence"/>
</dbReference>
<name>A0A1G6SNA5_9ACTN</name>
<feature type="region of interest" description="Disordered" evidence="1">
    <location>
        <begin position="92"/>
        <end position="150"/>
    </location>
</feature>
<feature type="compositionally biased region" description="Pro residues" evidence="1">
    <location>
        <begin position="366"/>
        <end position="375"/>
    </location>
</feature>
<proteinExistence type="predicted"/>
<feature type="compositionally biased region" description="Gly residues" evidence="1">
    <location>
        <begin position="26"/>
        <end position="40"/>
    </location>
</feature>
<feature type="compositionally biased region" description="Low complexity" evidence="1">
    <location>
        <begin position="303"/>
        <end position="318"/>
    </location>
</feature>
<dbReference type="Pfam" id="PF20568">
    <property type="entry name" value="DUF6777"/>
    <property type="match status" value="1"/>
</dbReference>
<evidence type="ECO:0000313" key="4">
    <source>
        <dbReference type="EMBL" id="SDD17717.1"/>
    </source>
</evidence>